<dbReference type="Gene3D" id="1.20.120.530">
    <property type="entry name" value="GntR ligand-binding domain-like"/>
    <property type="match status" value="1"/>
</dbReference>
<evidence type="ECO:0000256" key="2">
    <source>
        <dbReference type="ARBA" id="ARBA00023125"/>
    </source>
</evidence>
<dbReference type="InterPro" id="IPR036388">
    <property type="entry name" value="WH-like_DNA-bd_sf"/>
</dbReference>
<comment type="caution">
    <text evidence="5">The sequence shown here is derived from an EMBL/GenBank/DDBJ whole genome shotgun (WGS) entry which is preliminary data.</text>
</comment>
<evidence type="ECO:0000256" key="1">
    <source>
        <dbReference type="ARBA" id="ARBA00023015"/>
    </source>
</evidence>
<name>A0ABU3U211_9FIRM</name>
<dbReference type="InterPro" id="IPR000524">
    <property type="entry name" value="Tscrpt_reg_HTH_GntR"/>
</dbReference>
<dbReference type="PANTHER" id="PTHR43537">
    <property type="entry name" value="TRANSCRIPTIONAL REGULATOR, GNTR FAMILY"/>
    <property type="match status" value="1"/>
</dbReference>
<gene>
    <name evidence="5" type="ORF">RX402_12470</name>
</gene>
<reference evidence="5 6" key="1">
    <citation type="submission" date="2023-10" db="EMBL/GenBank/DDBJ databases">
        <title>Host Genetic Regulation of Human Gut Microbial Structural Variation.</title>
        <authorList>
            <person name="Harmsen H.J.M."/>
        </authorList>
    </citation>
    <scope>NUCLEOTIDE SEQUENCE [LARGE SCALE GENOMIC DNA]</scope>
    <source>
        <strain evidence="5 6">HTF-F</strain>
    </source>
</reference>
<dbReference type="InterPro" id="IPR036390">
    <property type="entry name" value="WH_DNA-bd_sf"/>
</dbReference>
<evidence type="ECO:0000259" key="4">
    <source>
        <dbReference type="PROSITE" id="PS50949"/>
    </source>
</evidence>
<dbReference type="InterPro" id="IPR011711">
    <property type="entry name" value="GntR_C"/>
</dbReference>
<keyword evidence="3" id="KW-0804">Transcription</keyword>
<dbReference type="SUPFAM" id="SSF46785">
    <property type="entry name" value="Winged helix' DNA-binding domain"/>
    <property type="match status" value="1"/>
</dbReference>
<accession>A0ABU3U211</accession>
<keyword evidence="6" id="KW-1185">Reference proteome</keyword>
<dbReference type="RefSeq" id="WP_249237948.1">
    <property type="nucleotide sequence ID" value="NZ_CP094473.1"/>
</dbReference>
<evidence type="ECO:0000313" key="6">
    <source>
        <dbReference type="Proteomes" id="UP001263246"/>
    </source>
</evidence>
<dbReference type="PROSITE" id="PS50949">
    <property type="entry name" value="HTH_GNTR"/>
    <property type="match status" value="1"/>
</dbReference>
<dbReference type="Gene3D" id="1.10.10.10">
    <property type="entry name" value="Winged helix-like DNA-binding domain superfamily/Winged helix DNA-binding domain"/>
    <property type="match status" value="1"/>
</dbReference>
<dbReference type="Pfam" id="PF07729">
    <property type="entry name" value="FCD"/>
    <property type="match status" value="1"/>
</dbReference>
<dbReference type="Pfam" id="PF00392">
    <property type="entry name" value="GntR"/>
    <property type="match status" value="1"/>
</dbReference>
<dbReference type="SMART" id="SM00345">
    <property type="entry name" value="HTH_GNTR"/>
    <property type="match status" value="1"/>
</dbReference>
<keyword evidence="1" id="KW-0805">Transcription regulation</keyword>
<dbReference type="SUPFAM" id="SSF48008">
    <property type="entry name" value="GntR ligand-binding domain-like"/>
    <property type="match status" value="1"/>
</dbReference>
<dbReference type="SMART" id="SM00895">
    <property type="entry name" value="FCD"/>
    <property type="match status" value="1"/>
</dbReference>
<dbReference type="EMBL" id="JAWHPR010000007">
    <property type="protein sequence ID" value="MDU8689540.1"/>
    <property type="molecule type" value="Genomic_DNA"/>
</dbReference>
<proteinExistence type="predicted"/>
<dbReference type="InterPro" id="IPR008920">
    <property type="entry name" value="TF_FadR/GntR_C"/>
</dbReference>
<protein>
    <submittedName>
        <fullName evidence="5">GntR family transcriptional regulator</fullName>
    </submittedName>
</protein>
<organism evidence="5 6">
    <name type="scientific">Faecalibacterium wellingii</name>
    <dbReference type="NCBI Taxonomy" id="2929491"/>
    <lineage>
        <taxon>Bacteria</taxon>
        <taxon>Bacillati</taxon>
        <taxon>Bacillota</taxon>
        <taxon>Clostridia</taxon>
        <taxon>Eubacteriales</taxon>
        <taxon>Oscillospiraceae</taxon>
        <taxon>Faecalibacterium</taxon>
    </lineage>
</organism>
<sequence>MPTKENSSLPLLISPRLEGENNREYAYRVLRQNIITLQFAPGQTLSEAELSEKLEMSRTPVHEAVMMLKNEWLVDVQAQRGSSVSIIRVDYLREGFNMRLMLEASIMQQLAGRLTMQQLKPFAACIEAQAKVANTGNYETPGQEFVSLDNDFHQLLYHYGGYDRAWQAVHNVTSHYDRVRYMTNAVIRQDENRVVEEHRRFYNYLMLGIPPTVDIRQEMEEHLGHFRDGFQQLLKKFPDFFE</sequence>
<evidence type="ECO:0000256" key="3">
    <source>
        <dbReference type="ARBA" id="ARBA00023163"/>
    </source>
</evidence>
<dbReference type="Proteomes" id="UP001263246">
    <property type="component" value="Unassembled WGS sequence"/>
</dbReference>
<feature type="domain" description="HTH gntR-type" evidence="4">
    <location>
        <begin position="20"/>
        <end position="87"/>
    </location>
</feature>
<keyword evidence="2" id="KW-0238">DNA-binding</keyword>
<evidence type="ECO:0000313" key="5">
    <source>
        <dbReference type="EMBL" id="MDU8689540.1"/>
    </source>
</evidence>
<dbReference type="PANTHER" id="PTHR43537:SF51">
    <property type="entry name" value="HTH-TYPE TRANSCRIPTIONAL REGULATOR LGOR-RELATED"/>
    <property type="match status" value="1"/>
</dbReference>